<keyword evidence="6 12" id="KW-1133">Transmembrane helix</keyword>
<reference evidence="15 16" key="1">
    <citation type="submission" date="2018-08" db="EMBL/GenBank/DDBJ databases">
        <title>Recombination of ecologically and evolutionarily significant loci maintains genetic cohesion in the Pseudomonas syringae species complex.</title>
        <authorList>
            <person name="Dillon M."/>
            <person name="Thakur S."/>
            <person name="Almeida R.N.D."/>
            <person name="Weir B.S."/>
            <person name="Guttman D.S."/>
        </authorList>
    </citation>
    <scope>NUCLEOTIDE SEQUENCE [LARGE SCALE GENOMIC DNA]</scope>
    <source>
        <strain evidence="15 16">ICMP 15201</strain>
    </source>
</reference>
<dbReference type="InterPro" id="IPR003660">
    <property type="entry name" value="HAMP_dom"/>
</dbReference>
<dbReference type="FunFam" id="1.10.287.950:FF:000001">
    <property type="entry name" value="Methyl-accepting chemotaxis sensory transducer"/>
    <property type="match status" value="1"/>
</dbReference>
<dbReference type="PANTHER" id="PTHR32089">
    <property type="entry name" value="METHYL-ACCEPTING CHEMOTAXIS PROTEIN MCPB"/>
    <property type="match status" value="1"/>
</dbReference>
<dbReference type="GO" id="GO:0007165">
    <property type="term" value="P:signal transduction"/>
    <property type="evidence" value="ECO:0007669"/>
    <property type="project" value="UniProtKB-KW"/>
</dbReference>
<dbReference type="SUPFAM" id="SSF58104">
    <property type="entry name" value="Methyl-accepting chemotaxis protein (MCP) signaling domain"/>
    <property type="match status" value="1"/>
</dbReference>
<dbReference type="PROSITE" id="PS50111">
    <property type="entry name" value="CHEMOTAXIS_TRANSDUC_2"/>
    <property type="match status" value="1"/>
</dbReference>
<feature type="transmembrane region" description="Helical" evidence="12">
    <location>
        <begin position="415"/>
        <end position="436"/>
    </location>
</feature>
<dbReference type="Gene3D" id="1.10.287.950">
    <property type="entry name" value="Methyl-accepting chemotaxis protein"/>
    <property type="match status" value="1"/>
</dbReference>
<comment type="similarity">
    <text evidence="9">Belongs to the methyl-accepting chemotaxis (MCP) protein family.</text>
</comment>
<comment type="subcellular location">
    <subcellularLocation>
        <location evidence="1">Cell membrane</location>
        <topology evidence="1">Multi-pass membrane protein</topology>
    </subcellularLocation>
</comment>
<dbReference type="GO" id="GO:0004888">
    <property type="term" value="F:transmembrane signaling receptor activity"/>
    <property type="evidence" value="ECO:0007669"/>
    <property type="project" value="InterPro"/>
</dbReference>
<evidence type="ECO:0000313" key="16">
    <source>
        <dbReference type="Proteomes" id="UP000269335"/>
    </source>
</evidence>
<evidence type="ECO:0000256" key="6">
    <source>
        <dbReference type="ARBA" id="ARBA00022989"/>
    </source>
</evidence>
<dbReference type="GO" id="GO:0005886">
    <property type="term" value="C:plasma membrane"/>
    <property type="evidence" value="ECO:0007669"/>
    <property type="project" value="UniProtKB-SubCell"/>
</dbReference>
<dbReference type="InterPro" id="IPR004089">
    <property type="entry name" value="MCPsignal_dom"/>
</dbReference>
<dbReference type="GO" id="GO:0006935">
    <property type="term" value="P:chemotaxis"/>
    <property type="evidence" value="ECO:0007669"/>
    <property type="project" value="UniProtKB-KW"/>
</dbReference>
<dbReference type="EMBL" id="RBPH01000046">
    <property type="protein sequence ID" value="RMN84278.1"/>
    <property type="molecule type" value="Genomic_DNA"/>
</dbReference>
<accession>A0AB37QF55</accession>
<feature type="domain" description="Methyl-accepting transducer" evidence="13">
    <location>
        <begin position="495"/>
        <end position="731"/>
    </location>
</feature>
<feature type="compositionally biased region" description="Low complexity" evidence="11">
    <location>
        <begin position="561"/>
        <end position="572"/>
    </location>
</feature>
<protein>
    <submittedName>
        <fullName evidence="15">Methyl-accepting chemotaxis protein</fullName>
    </submittedName>
</protein>
<sequence length="768" mass="82695">MCRIEKGAGCLNGGPVLAWMFQGVKGCAIDQETSELPRFSTQSEATRIAIETRTWHFAVSVFPKKSIASVCSDPAGVHGELQDMNSFLSPGMRLMGRVGFARKFQVLFLLFILPLAGSAWFITKDYRNKLEVISGEQSGVRQLLALDDLNVELSAQRDHAARWKAADILREPTPAAREAMAGVDAGIPRITKALQGVNAVLVQESAPADTMARYKALQAAVTGLDTASLRTVGWWPDGYDRFTTVLNLVQALREQIAMDSGLILDPWLETYMLMQLSTQQVPDLIERIGRLSSVGQTSVASGQFSLQSRLQMRDLRGRIDDSKEQMNKAASLLLSKLPEQLRPWADTYAGVKQVLESELKVIDDGVFGGSIKLKPEEFEKSIDTLTNSTSGLRKHSLESLNGRLDYYHESSNMEFIPLAVVFCVLVAMAMYLFACLQSSIRNSARGITTLAESLRDGNLCVEVAVQGRDELAAISKALNVAVVQLRTSLLGVNQETLRVGDAVLTLTAQSSGTLNEVEDQQQQISQIATAATELAATSQGVARSCEQASESARHTRHIAEQSSQDSQRTTDSIQQLNQRLTETAAALGRVSEQGQQIQSVVDAIRGIAEQTNLLALNAAIEAARAGEQGRGFAVVADEVRSLSQRTQASTAQIAGTVDSLRSTVTQAVNLMEAACGQAVNDAQSVTGLGVRLGEIATAVQGVADTLAQISTAVEEQASTADEVSSNIQQVDQAAGRLLEGARAVNQAADTLSQGSRALNDNTARFRLG</sequence>
<proteinExistence type="inferred from homology"/>
<dbReference type="AlphaFoldDB" id="A0AB37QF55"/>
<evidence type="ECO:0000256" key="7">
    <source>
        <dbReference type="ARBA" id="ARBA00023136"/>
    </source>
</evidence>
<keyword evidence="5 12" id="KW-0812">Transmembrane</keyword>
<evidence type="ECO:0000259" key="13">
    <source>
        <dbReference type="PROSITE" id="PS50111"/>
    </source>
</evidence>
<comment type="caution">
    <text evidence="15">The sequence shown here is derived from an EMBL/GenBank/DDBJ whole genome shotgun (WGS) entry which is preliminary data.</text>
</comment>
<keyword evidence="3" id="KW-0488">Methylation</keyword>
<evidence type="ECO:0000256" key="10">
    <source>
        <dbReference type="PROSITE-ProRule" id="PRU00284"/>
    </source>
</evidence>
<evidence type="ECO:0000256" key="2">
    <source>
        <dbReference type="ARBA" id="ARBA00022475"/>
    </source>
</evidence>
<keyword evidence="7 12" id="KW-0472">Membrane</keyword>
<dbReference type="PROSITE" id="PS50885">
    <property type="entry name" value="HAMP"/>
    <property type="match status" value="1"/>
</dbReference>
<evidence type="ECO:0000256" key="5">
    <source>
        <dbReference type="ARBA" id="ARBA00022692"/>
    </source>
</evidence>
<feature type="region of interest" description="Disordered" evidence="11">
    <location>
        <begin position="546"/>
        <end position="572"/>
    </location>
</feature>
<dbReference type="SMART" id="SM00283">
    <property type="entry name" value="MA"/>
    <property type="match status" value="1"/>
</dbReference>
<feature type="transmembrane region" description="Helical" evidence="12">
    <location>
        <begin position="104"/>
        <end position="122"/>
    </location>
</feature>
<evidence type="ECO:0000256" key="9">
    <source>
        <dbReference type="ARBA" id="ARBA00029447"/>
    </source>
</evidence>
<feature type="domain" description="HAMP" evidence="14">
    <location>
        <begin position="438"/>
        <end position="490"/>
    </location>
</feature>
<dbReference type="Pfam" id="PF00015">
    <property type="entry name" value="MCPsignal"/>
    <property type="match status" value="1"/>
</dbReference>
<keyword evidence="8 10" id="KW-0807">Transducer</keyword>
<evidence type="ECO:0000256" key="1">
    <source>
        <dbReference type="ARBA" id="ARBA00004651"/>
    </source>
</evidence>
<evidence type="ECO:0000259" key="14">
    <source>
        <dbReference type="PROSITE" id="PS50885"/>
    </source>
</evidence>
<evidence type="ECO:0000256" key="11">
    <source>
        <dbReference type="SAM" id="MobiDB-lite"/>
    </source>
</evidence>
<dbReference type="CDD" id="cd06225">
    <property type="entry name" value="HAMP"/>
    <property type="match status" value="1"/>
</dbReference>
<evidence type="ECO:0000256" key="8">
    <source>
        <dbReference type="ARBA" id="ARBA00023224"/>
    </source>
</evidence>
<dbReference type="CDD" id="cd11386">
    <property type="entry name" value="MCP_signal"/>
    <property type="match status" value="1"/>
</dbReference>
<keyword evidence="4" id="KW-0145">Chemotaxis</keyword>
<evidence type="ECO:0000256" key="12">
    <source>
        <dbReference type="SAM" id="Phobius"/>
    </source>
</evidence>
<gene>
    <name evidence="15" type="ORF">ALQ53_04144</name>
</gene>
<dbReference type="Proteomes" id="UP000269335">
    <property type="component" value="Unassembled WGS sequence"/>
</dbReference>
<keyword evidence="2" id="KW-1003">Cell membrane</keyword>
<evidence type="ECO:0000256" key="3">
    <source>
        <dbReference type="ARBA" id="ARBA00022481"/>
    </source>
</evidence>
<evidence type="ECO:0000256" key="4">
    <source>
        <dbReference type="ARBA" id="ARBA00022500"/>
    </source>
</evidence>
<name>A0AB37QF55_PSECA</name>
<evidence type="ECO:0000313" key="15">
    <source>
        <dbReference type="EMBL" id="RMN84278.1"/>
    </source>
</evidence>
<dbReference type="PANTHER" id="PTHR32089:SF120">
    <property type="entry name" value="METHYL-ACCEPTING CHEMOTAXIS PROTEIN TLPQ"/>
    <property type="match status" value="1"/>
</dbReference>
<dbReference type="InterPro" id="IPR004090">
    <property type="entry name" value="Chemotax_Me-accpt_rcpt"/>
</dbReference>
<dbReference type="PRINTS" id="PR00260">
    <property type="entry name" value="CHEMTRNSDUCR"/>
</dbReference>
<organism evidence="15 16">
    <name type="scientific">Pseudomonas cannabina</name>
    <dbReference type="NCBI Taxonomy" id="86840"/>
    <lineage>
        <taxon>Bacteria</taxon>
        <taxon>Pseudomonadati</taxon>
        <taxon>Pseudomonadota</taxon>
        <taxon>Gammaproteobacteria</taxon>
        <taxon>Pseudomonadales</taxon>
        <taxon>Pseudomonadaceae</taxon>
        <taxon>Pseudomonas</taxon>
    </lineage>
</organism>